<proteinExistence type="predicted"/>
<accession>A0ABN1TTR8</accession>
<feature type="compositionally biased region" description="Low complexity" evidence="1">
    <location>
        <begin position="123"/>
        <end position="132"/>
    </location>
</feature>
<protein>
    <submittedName>
        <fullName evidence="3">Uncharacterized protein</fullName>
    </submittedName>
</protein>
<reference evidence="3 4" key="1">
    <citation type="journal article" date="2019" name="Int. J. Syst. Evol. Microbiol.">
        <title>The Global Catalogue of Microorganisms (GCM) 10K type strain sequencing project: providing services to taxonomists for standard genome sequencing and annotation.</title>
        <authorList>
            <consortium name="The Broad Institute Genomics Platform"/>
            <consortium name="The Broad Institute Genome Sequencing Center for Infectious Disease"/>
            <person name="Wu L."/>
            <person name="Ma J."/>
        </authorList>
    </citation>
    <scope>NUCLEOTIDE SEQUENCE [LARGE SCALE GENOMIC DNA]</scope>
    <source>
        <strain evidence="3 4">JCM 13008</strain>
    </source>
</reference>
<comment type="caution">
    <text evidence="3">The sequence shown here is derived from an EMBL/GenBank/DDBJ whole genome shotgun (WGS) entry which is preliminary data.</text>
</comment>
<keyword evidence="4" id="KW-1185">Reference proteome</keyword>
<evidence type="ECO:0000256" key="2">
    <source>
        <dbReference type="SAM" id="Phobius"/>
    </source>
</evidence>
<feature type="region of interest" description="Disordered" evidence="1">
    <location>
        <begin position="100"/>
        <end position="174"/>
    </location>
</feature>
<feature type="compositionally biased region" description="Polar residues" evidence="1">
    <location>
        <begin position="133"/>
        <end position="161"/>
    </location>
</feature>
<evidence type="ECO:0000256" key="1">
    <source>
        <dbReference type="SAM" id="MobiDB-lite"/>
    </source>
</evidence>
<keyword evidence="2" id="KW-0472">Membrane</keyword>
<dbReference type="EMBL" id="BAAALG010000007">
    <property type="protein sequence ID" value="GAA1100441.1"/>
    <property type="molecule type" value="Genomic_DNA"/>
</dbReference>
<evidence type="ECO:0000313" key="3">
    <source>
        <dbReference type="EMBL" id="GAA1100441.1"/>
    </source>
</evidence>
<organism evidence="3 4">
    <name type="scientific">Nocardioides dubius</name>
    <dbReference type="NCBI Taxonomy" id="317019"/>
    <lineage>
        <taxon>Bacteria</taxon>
        <taxon>Bacillati</taxon>
        <taxon>Actinomycetota</taxon>
        <taxon>Actinomycetes</taxon>
        <taxon>Propionibacteriales</taxon>
        <taxon>Nocardioidaceae</taxon>
        <taxon>Nocardioides</taxon>
    </lineage>
</organism>
<dbReference type="RefSeq" id="WP_343993522.1">
    <property type="nucleotide sequence ID" value="NZ_BAAALG010000007.1"/>
</dbReference>
<keyword evidence="2" id="KW-1133">Transmembrane helix</keyword>
<sequence length="174" mass="17713">MGTAGKRAGSRRGRKQRSLPSRTAVMQCLGVTVCMVAWGYLVYAAIDFGATAREGDSRAWGFLALACAGAAACLFAGLILGAKALREVGILAPLAAPEESAPAMPEFGSATSAEDPAWPDPAPTATIPAQADSPTATIPAQSDAPTATIPAQSAGSATKASRTPPRYQGKRVAR</sequence>
<evidence type="ECO:0000313" key="4">
    <source>
        <dbReference type="Proteomes" id="UP001501581"/>
    </source>
</evidence>
<keyword evidence="2" id="KW-0812">Transmembrane</keyword>
<feature type="transmembrane region" description="Helical" evidence="2">
    <location>
        <begin position="21"/>
        <end position="46"/>
    </location>
</feature>
<dbReference type="Proteomes" id="UP001501581">
    <property type="component" value="Unassembled WGS sequence"/>
</dbReference>
<feature type="transmembrane region" description="Helical" evidence="2">
    <location>
        <begin position="58"/>
        <end position="80"/>
    </location>
</feature>
<gene>
    <name evidence="3" type="ORF">GCM10009668_17930</name>
</gene>
<name>A0ABN1TTR8_9ACTN</name>